<organism evidence="1 2">
    <name type="scientific">Durusdinium trenchii</name>
    <dbReference type="NCBI Taxonomy" id="1381693"/>
    <lineage>
        <taxon>Eukaryota</taxon>
        <taxon>Sar</taxon>
        <taxon>Alveolata</taxon>
        <taxon>Dinophyceae</taxon>
        <taxon>Suessiales</taxon>
        <taxon>Symbiodiniaceae</taxon>
        <taxon>Durusdinium</taxon>
    </lineage>
</organism>
<evidence type="ECO:0000313" key="2">
    <source>
        <dbReference type="Proteomes" id="UP001642484"/>
    </source>
</evidence>
<comment type="caution">
    <text evidence="1">The sequence shown here is derived from an EMBL/GenBank/DDBJ whole genome shotgun (WGS) entry which is preliminary data.</text>
</comment>
<name>A0ABP0MT35_9DINO</name>
<dbReference type="Proteomes" id="UP001642484">
    <property type="component" value="Unassembled WGS sequence"/>
</dbReference>
<accession>A0ABP0MT35</accession>
<evidence type="ECO:0000313" key="1">
    <source>
        <dbReference type="EMBL" id="CAK9054658.1"/>
    </source>
</evidence>
<proteinExistence type="predicted"/>
<feature type="non-terminal residue" evidence="1">
    <location>
        <position position="1"/>
    </location>
</feature>
<protein>
    <submittedName>
        <fullName evidence="1">Uncharacterized protein</fullName>
    </submittedName>
</protein>
<dbReference type="EMBL" id="CAXAMN010019602">
    <property type="protein sequence ID" value="CAK9054658.1"/>
    <property type="molecule type" value="Genomic_DNA"/>
</dbReference>
<keyword evidence="2" id="KW-1185">Reference proteome</keyword>
<gene>
    <name evidence="1" type="ORF">CCMP2556_LOCUS27312</name>
</gene>
<sequence length="432" mass="48993">GEVQEGFLLIRPDSEKGKFNVMFVMRILEGNFAPWATFQFRLLMEGAHRSTQFFLNRPNIRELREIDEKFYVTLSIQSFKRGLPMVPCSSKPTVTIDAGERLGLKLWRRYKTERRGAAGSKGKFFLSEYLTILVNALGEDIETFDTLDGLEVVPYQCIVRRSDWERVRMRFFDIYPLAKAAYRRANGGTYAPSVHEEVETKFNLQEPKRIEEEESLDMPKLVVRNTFLDLEEDDTQDPADRCAARGLVQRSSEPTSSRTRPVRLDRVAAMGAMGSTPSRCCEGCGDREAAEAEEVVAKPWTEEPGPCAQPSRANGARAGIGPRSLLDVLQGKWFRKEDGQPVGDISGPYIVWHARWQFRESVSPLSEDLTGALVIDLDGQLHFGRPYFGPETLISFLAFVEGAELRELSYFGKERRWRGGELVPELEGCEML</sequence>
<reference evidence="1 2" key="1">
    <citation type="submission" date="2024-02" db="EMBL/GenBank/DDBJ databases">
        <authorList>
            <person name="Chen Y."/>
            <person name="Shah S."/>
            <person name="Dougan E. K."/>
            <person name="Thang M."/>
            <person name="Chan C."/>
        </authorList>
    </citation>
    <scope>NUCLEOTIDE SEQUENCE [LARGE SCALE GENOMIC DNA]</scope>
</reference>